<name>A0A034VMQ5_BACDO</name>
<dbReference type="AlphaFoldDB" id="A0A034VMQ5"/>
<sequence>MSYLLTEIALEMLGYKFYDIDGSFGPTNFQQITAGQQRQTKEKYAESLQNVMVLDTENENNNTTPNDRKCDENTKSDDSSDIAERNCGQIRTFSAGLKKLLDLEYGRLRIQVEQTMQCEAVRIVDANLDESQEKNGSENGLKIFIRKEKEKLKTEARTLKSFRNLVEKSTLKMNPDVFRQYKRVFIGSNK</sequence>
<evidence type="ECO:0000256" key="1">
    <source>
        <dbReference type="SAM" id="MobiDB-lite"/>
    </source>
</evidence>
<dbReference type="KEGG" id="bdr:105228991"/>
<protein>
    <submittedName>
        <fullName evidence="2">Uncharacterized protein</fullName>
    </submittedName>
</protein>
<accession>A0A034VMQ5</accession>
<reference evidence="2" key="1">
    <citation type="journal article" date="2014" name="BMC Genomics">
        <title>Characterizing the developmental transcriptome of the oriental fruit fly, Bactrocera dorsalis (Diptera: Tephritidae) through comparative genomic analysis with Drosophila melanogaster utilizing modENCODE datasets.</title>
        <authorList>
            <person name="Geib S.M."/>
            <person name="Calla B."/>
            <person name="Hall B."/>
            <person name="Hou S."/>
            <person name="Manoukis N.C."/>
        </authorList>
    </citation>
    <scope>NUCLEOTIDE SEQUENCE</scope>
    <source>
        <strain evidence="2">Punador</strain>
    </source>
</reference>
<feature type="region of interest" description="Disordered" evidence="1">
    <location>
        <begin position="55"/>
        <end position="82"/>
    </location>
</feature>
<dbReference type="RefSeq" id="XP_011207371.2">
    <property type="nucleotide sequence ID" value="XM_011209069.4"/>
</dbReference>
<dbReference type="GeneID" id="105228991"/>
<dbReference type="EMBL" id="GAKP01015545">
    <property type="protein sequence ID" value="JAC43407.1"/>
    <property type="molecule type" value="Transcribed_RNA"/>
</dbReference>
<feature type="compositionally biased region" description="Basic and acidic residues" evidence="1">
    <location>
        <begin position="66"/>
        <end position="82"/>
    </location>
</feature>
<organism evidence="2">
    <name type="scientific">Bactrocera dorsalis</name>
    <name type="common">Oriental fruit fly</name>
    <name type="synonym">Dacus dorsalis</name>
    <dbReference type="NCBI Taxonomy" id="27457"/>
    <lineage>
        <taxon>Eukaryota</taxon>
        <taxon>Metazoa</taxon>
        <taxon>Ecdysozoa</taxon>
        <taxon>Arthropoda</taxon>
        <taxon>Hexapoda</taxon>
        <taxon>Insecta</taxon>
        <taxon>Pterygota</taxon>
        <taxon>Neoptera</taxon>
        <taxon>Endopterygota</taxon>
        <taxon>Diptera</taxon>
        <taxon>Brachycera</taxon>
        <taxon>Muscomorpha</taxon>
        <taxon>Tephritoidea</taxon>
        <taxon>Tephritidae</taxon>
        <taxon>Bactrocera</taxon>
        <taxon>Bactrocera</taxon>
    </lineage>
</organism>
<evidence type="ECO:0000313" key="2">
    <source>
        <dbReference type="EMBL" id="JAC43407.1"/>
    </source>
</evidence>
<dbReference type="OrthoDB" id="7913971at2759"/>
<proteinExistence type="predicted"/>